<dbReference type="PANTHER" id="PTHR43000">
    <property type="entry name" value="DTDP-D-GLUCOSE 4,6-DEHYDRATASE-RELATED"/>
    <property type="match status" value="1"/>
</dbReference>
<sequence>MTITTITPMTKGHRDRPGCDVKNILVTGGAGFIGSWMCHHLVHQYGEQYSIVCLDKLSNVSSLNNLKSVLDRPNFHFVQGNLHDKEHLIKIMDEYNIDSVIHFAAESSVQKSFSDPAAFVDMNVCATFRLLEAMKAHGKITRFVHASTDEVYGETWGVSVDEDTRMNPTNPYAASKAAAEMFIMAYRKSFGIPGMILRCNNIYGPCQYPEKLIPKFALLARDGQKLTIQGNGSRTRNFVHVADVIAAYDMVLHKGVPGGIYNVSSSDEVSVRDVAIGVLREFGLDTRGGLDNLIVSMPDRPYNDNDYVVKGDRLKELGWSQSVCFKEGLADTVQWYRENGDNWWKEALGNQISV</sequence>
<organism evidence="2 3">
    <name type="scientific">Aspergillus luchuensis (strain CBS 106.47)</name>
    <dbReference type="NCBI Taxonomy" id="1137211"/>
    <lineage>
        <taxon>Eukaryota</taxon>
        <taxon>Fungi</taxon>
        <taxon>Dikarya</taxon>
        <taxon>Ascomycota</taxon>
        <taxon>Pezizomycotina</taxon>
        <taxon>Eurotiomycetes</taxon>
        <taxon>Eurotiomycetidae</taxon>
        <taxon>Eurotiales</taxon>
        <taxon>Aspergillaceae</taxon>
        <taxon>Aspergillus</taxon>
        <taxon>Aspergillus subgen. Circumdati</taxon>
    </lineage>
</organism>
<dbReference type="Pfam" id="PF16363">
    <property type="entry name" value="GDP_Man_Dehyd"/>
    <property type="match status" value="1"/>
</dbReference>
<dbReference type="PROSITE" id="PS00061">
    <property type="entry name" value="ADH_SHORT"/>
    <property type="match status" value="1"/>
</dbReference>
<proteinExistence type="predicted"/>
<dbReference type="GO" id="GO:0009225">
    <property type="term" value="P:nucleotide-sugar metabolic process"/>
    <property type="evidence" value="ECO:0007669"/>
    <property type="project" value="UniProtKB-ARBA"/>
</dbReference>
<name>A0A1M3T8F7_ASPLC</name>
<evidence type="ECO:0000313" key="2">
    <source>
        <dbReference type="EMBL" id="OJZ83047.1"/>
    </source>
</evidence>
<dbReference type="SUPFAM" id="SSF51735">
    <property type="entry name" value="NAD(P)-binding Rossmann-fold domains"/>
    <property type="match status" value="1"/>
</dbReference>
<dbReference type="AlphaFoldDB" id="A0A1M3T8F7"/>
<dbReference type="InterPro" id="IPR036291">
    <property type="entry name" value="NAD(P)-bd_dom_sf"/>
</dbReference>
<dbReference type="EMBL" id="KV878246">
    <property type="protein sequence ID" value="OJZ83047.1"/>
    <property type="molecule type" value="Genomic_DNA"/>
</dbReference>
<gene>
    <name evidence="2" type="ORF">ASPFODRAFT_141524</name>
</gene>
<dbReference type="FunFam" id="3.40.50.720:FF:000304">
    <property type="entry name" value="UDP-glucose 4,6-dehydratase"/>
    <property type="match status" value="1"/>
</dbReference>
<accession>A0A1M3T8F7</accession>
<dbReference type="Gene3D" id="3.90.25.10">
    <property type="entry name" value="UDP-galactose 4-epimerase, domain 1"/>
    <property type="match status" value="1"/>
</dbReference>
<dbReference type="InterPro" id="IPR016040">
    <property type="entry name" value="NAD(P)-bd_dom"/>
</dbReference>
<feature type="domain" description="NAD(P)-binding" evidence="1">
    <location>
        <begin position="25"/>
        <end position="332"/>
    </location>
</feature>
<dbReference type="OrthoDB" id="331544at2759"/>
<evidence type="ECO:0000259" key="1">
    <source>
        <dbReference type="Pfam" id="PF16363"/>
    </source>
</evidence>
<evidence type="ECO:0000313" key="3">
    <source>
        <dbReference type="Proteomes" id="UP000184063"/>
    </source>
</evidence>
<dbReference type="InterPro" id="IPR020904">
    <property type="entry name" value="Sc_DH/Rdtase_CS"/>
</dbReference>
<reference evidence="3" key="1">
    <citation type="journal article" date="2017" name="Genome Biol.">
        <title>Comparative genomics reveals high biological diversity and specific adaptations in the industrially and medically important fungal genus Aspergillus.</title>
        <authorList>
            <person name="de Vries R.P."/>
            <person name="Riley R."/>
            <person name="Wiebenga A."/>
            <person name="Aguilar-Osorio G."/>
            <person name="Amillis S."/>
            <person name="Uchima C.A."/>
            <person name="Anderluh G."/>
            <person name="Asadollahi M."/>
            <person name="Askin M."/>
            <person name="Barry K."/>
            <person name="Battaglia E."/>
            <person name="Bayram O."/>
            <person name="Benocci T."/>
            <person name="Braus-Stromeyer S.A."/>
            <person name="Caldana C."/>
            <person name="Canovas D."/>
            <person name="Cerqueira G.C."/>
            <person name="Chen F."/>
            <person name="Chen W."/>
            <person name="Choi C."/>
            <person name="Clum A."/>
            <person name="Dos Santos R.A."/>
            <person name="Damasio A.R."/>
            <person name="Diallinas G."/>
            <person name="Emri T."/>
            <person name="Fekete E."/>
            <person name="Flipphi M."/>
            <person name="Freyberg S."/>
            <person name="Gallo A."/>
            <person name="Gournas C."/>
            <person name="Habgood R."/>
            <person name="Hainaut M."/>
            <person name="Harispe M.L."/>
            <person name="Henrissat B."/>
            <person name="Hilden K.S."/>
            <person name="Hope R."/>
            <person name="Hossain A."/>
            <person name="Karabika E."/>
            <person name="Karaffa L."/>
            <person name="Karanyi Z."/>
            <person name="Krasevec N."/>
            <person name="Kuo A."/>
            <person name="Kusch H."/>
            <person name="LaButti K."/>
            <person name="Lagendijk E.L."/>
            <person name="Lapidus A."/>
            <person name="Levasseur A."/>
            <person name="Lindquist E."/>
            <person name="Lipzen A."/>
            <person name="Logrieco A.F."/>
            <person name="MacCabe A."/>
            <person name="Maekelae M.R."/>
            <person name="Malavazi I."/>
            <person name="Melin P."/>
            <person name="Meyer V."/>
            <person name="Mielnichuk N."/>
            <person name="Miskei M."/>
            <person name="Molnar A.P."/>
            <person name="Mule G."/>
            <person name="Ngan C.Y."/>
            <person name="Orejas M."/>
            <person name="Orosz E."/>
            <person name="Ouedraogo J.P."/>
            <person name="Overkamp K.M."/>
            <person name="Park H.-S."/>
            <person name="Perrone G."/>
            <person name="Piumi F."/>
            <person name="Punt P.J."/>
            <person name="Ram A.F."/>
            <person name="Ramon A."/>
            <person name="Rauscher S."/>
            <person name="Record E."/>
            <person name="Riano-Pachon D.M."/>
            <person name="Robert V."/>
            <person name="Roehrig J."/>
            <person name="Ruller R."/>
            <person name="Salamov A."/>
            <person name="Salih N.S."/>
            <person name="Samson R.A."/>
            <person name="Sandor E."/>
            <person name="Sanguinetti M."/>
            <person name="Schuetze T."/>
            <person name="Sepcic K."/>
            <person name="Shelest E."/>
            <person name="Sherlock G."/>
            <person name="Sophianopoulou V."/>
            <person name="Squina F.M."/>
            <person name="Sun H."/>
            <person name="Susca A."/>
            <person name="Todd R.B."/>
            <person name="Tsang A."/>
            <person name="Unkles S.E."/>
            <person name="van de Wiele N."/>
            <person name="van Rossen-Uffink D."/>
            <person name="Oliveira J.V."/>
            <person name="Vesth T.C."/>
            <person name="Visser J."/>
            <person name="Yu J.-H."/>
            <person name="Zhou M."/>
            <person name="Andersen M.R."/>
            <person name="Archer D.B."/>
            <person name="Baker S.E."/>
            <person name="Benoit I."/>
            <person name="Brakhage A.A."/>
            <person name="Braus G.H."/>
            <person name="Fischer R."/>
            <person name="Frisvad J.C."/>
            <person name="Goldman G.H."/>
            <person name="Houbraken J."/>
            <person name="Oakley B."/>
            <person name="Pocsi I."/>
            <person name="Scazzocchio C."/>
            <person name="Seiboth B."/>
            <person name="vanKuyk P.A."/>
            <person name="Wortman J."/>
            <person name="Dyer P.S."/>
            <person name="Grigoriev I.V."/>
        </authorList>
    </citation>
    <scope>NUCLEOTIDE SEQUENCE [LARGE SCALE GENOMIC DNA]</scope>
    <source>
        <strain evidence="3">CBS 106.47</strain>
    </source>
</reference>
<protein>
    <recommendedName>
        <fullName evidence="1">NAD(P)-binding domain-containing protein</fullName>
    </recommendedName>
</protein>
<dbReference type="Gene3D" id="3.40.50.720">
    <property type="entry name" value="NAD(P)-binding Rossmann-like Domain"/>
    <property type="match status" value="1"/>
</dbReference>
<dbReference type="VEuPathDB" id="FungiDB:ASPFODRAFT_141524"/>
<dbReference type="Proteomes" id="UP000184063">
    <property type="component" value="Unassembled WGS sequence"/>
</dbReference>